<gene>
    <name evidence="2" type="ORF">HS088_TW23G00985</name>
</gene>
<keyword evidence="3" id="KW-1185">Reference proteome</keyword>
<feature type="transmembrane region" description="Helical" evidence="1">
    <location>
        <begin position="147"/>
        <end position="163"/>
    </location>
</feature>
<keyword evidence="1" id="KW-0472">Membrane</keyword>
<dbReference type="Proteomes" id="UP000593562">
    <property type="component" value="Unassembled WGS sequence"/>
</dbReference>
<keyword evidence="1" id="KW-1133">Transmembrane helix</keyword>
<evidence type="ECO:0000313" key="2">
    <source>
        <dbReference type="EMBL" id="KAF5726243.1"/>
    </source>
</evidence>
<reference evidence="2 3" key="1">
    <citation type="journal article" date="2020" name="Nat. Commun.">
        <title>Genome of Tripterygium wilfordii and identification of cytochrome P450 involved in triptolide biosynthesis.</title>
        <authorList>
            <person name="Tu L."/>
            <person name="Su P."/>
            <person name="Zhang Z."/>
            <person name="Gao L."/>
            <person name="Wang J."/>
            <person name="Hu T."/>
            <person name="Zhou J."/>
            <person name="Zhang Y."/>
            <person name="Zhao Y."/>
            <person name="Liu Y."/>
            <person name="Song Y."/>
            <person name="Tong Y."/>
            <person name="Lu Y."/>
            <person name="Yang J."/>
            <person name="Xu C."/>
            <person name="Jia M."/>
            <person name="Peters R.J."/>
            <person name="Huang L."/>
            <person name="Gao W."/>
        </authorList>
    </citation>
    <scope>NUCLEOTIDE SEQUENCE [LARGE SCALE GENOMIC DNA]</scope>
    <source>
        <strain evidence="3">cv. XIE 37</strain>
        <tissue evidence="2">Leaf</tissue>
    </source>
</reference>
<accession>A0A7J7BWI7</accession>
<feature type="transmembrane region" description="Helical" evidence="1">
    <location>
        <begin position="101"/>
        <end position="127"/>
    </location>
</feature>
<dbReference type="AlphaFoldDB" id="A0A7J7BWI7"/>
<dbReference type="EMBL" id="JAAARO010000023">
    <property type="protein sequence ID" value="KAF5726243.1"/>
    <property type="molecule type" value="Genomic_DNA"/>
</dbReference>
<protein>
    <submittedName>
        <fullName evidence="2">Uncharacterized protein</fullName>
    </submittedName>
</protein>
<evidence type="ECO:0000256" key="1">
    <source>
        <dbReference type="SAM" id="Phobius"/>
    </source>
</evidence>
<comment type="caution">
    <text evidence="2">The sequence shown here is derived from an EMBL/GenBank/DDBJ whole genome shotgun (WGS) entry which is preliminary data.</text>
</comment>
<dbReference type="InParanoid" id="A0A7J7BWI7"/>
<organism evidence="2 3">
    <name type="scientific">Tripterygium wilfordii</name>
    <name type="common">Thunder God vine</name>
    <dbReference type="NCBI Taxonomy" id="458696"/>
    <lineage>
        <taxon>Eukaryota</taxon>
        <taxon>Viridiplantae</taxon>
        <taxon>Streptophyta</taxon>
        <taxon>Embryophyta</taxon>
        <taxon>Tracheophyta</taxon>
        <taxon>Spermatophyta</taxon>
        <taxon>Magnoliopsida</taxon>
        <taxon>eudicotyledons</taxon>
        <taxon>Gunneridae</taxon>
        <taxon>Pentapetalae</taxon>
        <taxon>rosids</taxon>
        <taxon>fabids</taxon>
        <taxon>Celastrales</taxon>
        <taxon>Celastraceae</taxon>
        <taxon>Tripterygium</taxon>
    </lineage>
</organism>
<name>A0A7J7BWI7_TRIWF</name>
<evidence type="ECO:0000313" key="3">
    <source>
        <dbReference type="Proteomes" id="UP000593562"/>
    </source>
</evidence>
<sequence>MLITVPTQYTVAGLHEDVISSLFQHLEFPVTLQHSPNNFKLTLSQQFQAPIQYFGLASIHHPFLASTPSLQFRFSTYQKLLDMIQPAFHYSRISYQHIRSIGHVSAFPCPCCLLCFIYLTYGYLFFISEVLFLFLLSYCTSLRPSHLMPYCSSSLVLSTLLLIKNKKRSSEHNFSSGFFFMSVHKHCFTYH</sequence>
<keyword evidence="1" id="KW-0812">Transmembrane</keyword>
<proteinExistence type="predicted"/>